<dbReference type="InterPro" id="IPR013783">
    <property type="entry name" value="Ig-like_fold"/>
</dbReference>
<accession>A0A9P1DNU7</accession>
<reference evidence="3 4" key="2">
    <citation type="submission" date="2024-05" db="EMBL/GenBank/DDBJ databases">
        <authorList>
            <person name="Chen Y."/>
            <person name="Shah S."/>
            <person name="Dougan E. K."/>
            <person name="Thang M."/>
            <person name="Chan C."/>
        </authorList>
    </citation>
    <scope>NUCLEOTIDE SEQUENCE [LARGE SCALE GENOMIC DNA]</scope>
</reference>
<protein>
    <submittedName>
        <fullName evidence="3">1,4-alpha-glucan branching enzyme GlgB (1,4-alpha-D-glucan:1,4-alpha-D-glucan 6-glucosyl-transferase) (Alpha-(1-&gt;4)-glucan branching enzyme) (Glycogen branching enzyme) (BE)</fullName>
    </submittedName>
</protein>
<feature type="compositionally biased region" description="Low complexity" evidence="1">
    <location>
        <begin position="51"/>
        <end position="63"/>
    </location>
</feature>
<feature type="non-terminal residue" evidence="2">
    <location>
        <position position="63"/>
    </location>
</feature>
<evidence type="ECO:0000256" key="1">
    <source>
        <dbReference type="SAM" id="MobiDB-lite"/>
    </source>
</evidence>
<comment type="caution">
    <text evidence="2">The sequence shown here is derived from an EMBL/GenBank/DDBJ whole genome shotgun (WGS) entry which is preliminary data.</text>
</comment>
<gene>
    <name evidence="2" type="ORF">C1SCF055_LOCUS37909</name>
</gene>
<name>A0A9P1DNU7_9DINO</name>
<dbReference type="EMBL" id="CAMXCT020005626">
    <property type="protein sequence ID" value="CAL1166261.1"/>
    <property type="molecule type" value="Genomic_DNA"/>
</dbReference>
<evidence type="ECO:0000313" key="2">
    <source>
        <dbReference type="EMBL" id="CAI4012886.1"/>
    </source>
</evidence>
<feature type="non-terminal residue" evidence="2">
    <location>
        <position position="1"/>
    </location>
</feature>
<sequence length="63" mass="6831">VVGDWNNWDGRACPMAKRFRAGEHGGFCGLWEVFVPFGELEDIPFGNKQRGSTGSTGSTGAIR</sequence>
<dbReference type="EMBL" id="CAMXCT030005626">
    <property type="protein sequence ID" value="CAL4800198.1"/>
    <property type="molecule type" value="Genomic_DNA"/>
</dbReference>
<organism evidence="2">
    <name type="scientific">Cladocopium goreaui</name>
    <dbReference type="NCBI Taxonomy" id="2562237"/>
    <lineage>
        <taxon>Eukaryota</taxon>
        <taxon>Sar</taxon>
        <taxon>Alveolata</taxon>
        <taxon>Dinophyceae</taxon>
        <taxon>Suessiales</taxon>
        <taxon>Symbiodiniaceae</taxon>
        <taxon>Cladocopium</taxon>
    </lineage>
</organism>
<proteinExistence type="predicted"/>
<dbReference type="AlphaFoldDB" id="A0A9P1DNU7"/>
<dbReference type="Gene3D" id="2.60.40.10">
    <property type="entry name" value="Immunoglobulins"/>
    <property type="match status" value="1"/>
</dbReference>
<dbReference type="EMBL" id="CAMXCT010005626">
    <property type="protein sequence ID" value="CAI4012886.1"/>
    <property type="molecule type" value="Genomic_DNA"/>
</dbReference>
<evidence type="ECO:0000313" key="3">
    <source>
        <dbReference type="EMBL" id="CAL4800198.1"/>
    </source>
</evidence>
<reference evidence="2" key="1">
    <citation type="submission" date="2022-10" db="EMBL/GenBank/DDBJ databases">
        <authorList>
            <person name="Chen Y."/>
            <person name="Dougan E. K."/>
            <person name="Chan C."/>
            <person name="Rhodes N."/>
            <person name="Thang M."/>
        </authorList>
    </citation>
    <scope>NUCLEOTIDE SEQUENCE</scope>
</reference>
<dbReference type="Proteomes" id="UP001152797">
    <property type="component" value="Unassembled WGS sequence"/>
</dbReference>
<evidence type="ECO:0000313" key="4">
    <source>
        <dbReference type="Proteomes" id="UP001152797"/>
    </source>
</evidence>
<feature type="region of interest" description="Disordered" evidence="1">
    <location>
        <begin position="43"/>
        <end position="63"/>
    </location>
</feature>
<keyword evidence="4" id="KW-1185">Reference proteome</keyword>